<evidence type="ECO:0000256" key="2">
    <source>
        <dbReference type="ARBA" id="ARBA00022723"/>
    </source>
</evidence>
<evidence type="ECO:0000256" key="3">
    <source>
        <dbReference type="ARBA" id="ARBA00022833"/>
    </source>
</evidence>
<dbReference type="GO" id="GO:0006878">
    <property type="term" value="P:intracellular copper ion homeostasis"/>
    <property type="evidence" value="ECO:0007669"/>
    <property type="project" value="TreeGrafter"/>
</dbReference>
<keyword evidence="2" id="KW-0479">Metal-binding</keyword>
<dbReference type="Gene3D" id="3.90.430.10">
    <property type="entry name" value="Copper fist DNA-binding domain"/>
    <property type="match status" value="1"/>
</dbReference>
<dbReference type="Proteomes" id="UP000310158">
    <property type="component" value="Unassembled WGS sequence"/>
</dbReference>
<keyword evidence="5" id="KW-0805">Transcription regulation</keyword>
<dbReference type="GO" id="GO:0045944">
    <property type="term" value="P:positive regulation of transcription by RNA polymerase II"/>
    <property type="evidence" value="ECO:0007669"/>
    <property type="project" value="TreeGrafter"/>
</dbReference>
<dbReference type="GO" id="GO:0006879">
    <property type="term" value="P:intracellular iron ion homeostasis"/>
    <property type="evidence" value="ECO:0007669"/>
    <property type="project" value="TreeGrafter"/>
</dbReference>
<dbReference type="GO" id="GO:0005507">
    <property type="term" value="F:copper ion binding"/>
    <property type="evidence" value="ECO:0007669"/>
    <property type="project" value="InterPro"/>
</dbReference>
<feature type="compositionally biased region" description="Low complexity" evidence="8">
    <location>
        <begin position="602"/>
        <end position="611"/>
    </location>
</feature>
<dbReference type="OrthoDB" id="5600085at2759"/>
<dbReference type="FunFam" id="3.90.430.10:FF:000001">
    <property type="entry name" value="Copper fist DNA-binding protein"/>
    <property type="match status" value="1"/>
</dbReference>
<keyword evidence="4" id="KW-0186">Copper</keyword>
<gene>
    <name evidence="10" type="ORF">EW146_g7485</name>
</gene>
<evidence type="ECO:0000256" key="4">
    <source>
        <dbReference type="ARBA" id="ARBA00023008"/>
    </source>
</evidence>
<evidence type="ECO:0000256" key="1">
    <source>
        <dbReference type="ARBA" id="ARBA00004123"/>
    </source>
</evidence>
<evidence type="ECO:0000256" key="5">
    <source>
        <dbReference type="ARBA" id="ARBA00023015"/>
    </source>
</evidence>
<feature type="compositionally biased region" description="Polar residues" evidence="8">
    <location>
        <begin position="591"/>
        <end position="600"/>
    </location>
</feature>
<evidence type="ECO:0000256" key="8">
    <source>
        <dbReference type="SAM" id="MobiDB-lite"/>
    </source>
</evidence>
<dbReference type="GO" id="GO:0000978">
    <property type="term" value="F:RNA polymerase II cis-regulatory region sequence-specific DNA binding"/>
    <property type="evidence" value="ECO:0007669"/>
    <property type="project" value="TreeGrafter"/>
</dbReference>
<comment type="subcellular location">
    <subcellularLocation>
        <location evidence="1">Nucleus</location>
    </subcellularLocation>
</comment>
<evidence type="ECO:0000256" key="6">
    <source>
        <dbReference type="ARBA" id="ARBA00023163"/>
    </source>
</evidence>
<dbReference type="GO" id="GO:0005634">
    <property type="term" value="C:nucleus"/>
    <property type="evidence" value="ECO:0007669"/>
    <property type="project" value="UniProtKB-SubCell"/>
</dbReference>
<organism evidence="10 11">
    <name type="scientific">Bondarzewia mesenterica</name>
    <dbReference type="NCBI Taxonomy" id="1095465"/>
    <lineage>
        <taxon>Eukaryota</taxon>
        <taxon>Fungi</taxon>
        <taxon>Dikarya</taxon>
        <taxon>Basidiomycota</taxon>
        <taxon>Agaricomycotina</taxon>
        <taxon>Agaricomycetes</taxon>
        <taxon>Russulales</taxon>
        <taxon>Bondarzewiaceae</taxon>
        <taxon>Bondarzewia</taxon>
    </lineage>
</organism>
<dbReference type="InterPro" id="IPR036395">
    <property type="entry name" value="Cu_fist_DNA-bd_dom_sf"/>
</dbReference>
<evidence type="ECO:0000313" key="11">
    <source>
        <dbReference type="Proteomes" id="UP000310158"/>
    </source>
</evidence>
<dbReference type="PANTHER" id="PTHR28088:SF5">
    <property type="entry name" value="TRANSCRIPTIONAL ACTIVATOR HAA1-RELATED"/>
    <property type="match status" value="1"/>
</dbReference>
<evidence type="ECO:0000313" key="10">
    <source>
        <dbReference type="EMBL" id="THH12659.1"/>
    </source>
</evidence>
<dbReference type="Pfam" id="PF00649">
    <property type="entry name" value="Copper-fist"/>
    <property type="match status" value="1"/>
</dbReference>
<dbReference type="EMBL" id="SGPL01000435">
    <property type="protein sequence ID" value="THH12659.1"/>
    <property type="molecule type" value="Genomic_DNA"/>
</dbReference>
<feature type="domain" description="Copper-fist" evidence="9">
    <location>
        <begin position="1"/>
        <end position="40"/>
    </location>
</feature>
<dbReference type="SUPFAM" id="SSF57879">
    <property type="entry name" value="Zinc domain conserved in yeast copper-regulated transcription factors"/>
    <property type="match status" value="1"/>
</dbReference>
<dbReference type="PANTHER" id="PTHR28088">
    <property type="entry name" value="TRANSCRIPTIONAL ACTIVATOR HAA1-RELATED"/>
    <property type="match status" value="1"/>
</dbReference>
<dbReference type="InterPro" id="IPR051763">
    <property type="entry name" value="Copper_Homeo_Regul"/>
</dbReference>
<feature type="region of interest" description="Disordered" evidence="8">
    <location>
        <begin position="591"/>
        <end position="630"/>
    </location>
</feature>
<dbReference type="AlphaFoldDB" id="A0A4S4LKT0"/>
<dbReference type="PRINTS" id="PR00617">
    <property type="entry name" value="COPPERFIST"/>
</dbReference>
<dbReference type="SMART" id="SM00412">
    <property type="entry name" value="Cu_FIST"/>
    <property type="match status" value="1"/>
</dbReference>
<keyword evidence="7" id="KW-0539">Nucleus</keyword>
<sequence length="636" mass="66829">MVLVDDRKYACEACIKGHRSSSCKHTDRPLFEIKKKGRPITQCEHCRELRKTKQVHVKCICETKEGTSEKPPKSGSKGSLKKMLASAAFPNGLPEVLGASVAPHTSSDASLSDSDSGGHVSANASCDCKDGGDCHCCTSRSSHPKGGGQSDAGTGAPALAGVTRDINSTITHFRPVLPRPPQQTDNIDLHAPHPHYRPTHGSTYYSPYSRAYEEHFFTVDGVPSGNDSQSMTTQLNGDALNLGDDRSPLAAPTDTAQFVAQSLASWSRSDGPSPDLKAFCGCGDACACPGCVQHRGADAWTHGVCAEPRVCTMCLTCSIPTLSAPTPPTTPLGGYVPSQFETLDEWIRNLPSTLPAVPTFYPPEPDMQPYPYDPFGDISQLVQSDQGRASIARHTTVSECCGGRCQCSPGQCTCPGDCCGCCQGCQCEDHKHDATPSGFDFGDERGLMTYAVSGERTPCCAGKHMHPAHVNGVSSGIPAGLGSLEEAVDAVSFSRTSSTSSGSSRRYSVGMLSSSSAIIPGSAHPRSILPKSSSTISLPLSLSLPSLSAPISATTRSCCSGSSPDISSSSMTLQHGSDIGFGVGFDAMEQDQQQLQSDVPMSSPSPSSPSSLYFRPAAYGNAQAPPPGPILPPFLF</sequence>
<dbReference type="InterPro" id="IPR001083">
    <property type="entry name" value="Cu_fist_DNA-bd_dom"/>
</dbReference>
<proteinExistence type="predicted"/>
<name>A0A4S4LKT0_9AGAM</name>
<keyword evidence="6" id="KW-0804">Transcription</keyword>
<dbReference type="PROSITE" id="PS01119">
    <property type="entry name" value="COPPER_FIST_1"/>
    <property type="match status" value="1"/>
</dbReference>
<dbReference type="PROSITE" id="PS50073">
    <property type="entry name" value="COPPER_FIST_2"/>
    <property type="match status" value="1"/>
</dbReference>
<comment type="caution">
    <text evidence="10">The sequence shown here is derived from an EMBL/GenBank/DDBJ whole genome shotgun (WGS) entry which is preliminary data.</text>
</comment>
<evidence type="ECO:0000256" key="7">
    <source>
        <dbReference type="ARBA" id="ARBA00023242"/>
    </source>
</evidence>
<accession>A0A4S4LKT0</accession>
<reference evidence="10 11" key="1">
    <citation type="submission" date="2019-02" db="EMBL/GenBank/DDBJ databases">
        <title>Genome sequencing of the rare red list fungi Bondarzewia mesenterica.</title>
        <authorList>
            <person name="Buettner E."/>
            <person name="Kellner H."/>
        </authorList>
    </citation>
    <scope>NUCLEOTIDE SEQUENCE [LARGE SCALE GENOMIC DNA]</scope>
    <source>
        <strain evidence="10 11">DSM 108281</strain>
    </source>
</reference>
<evidence type="ECO:0000259" key="9">
    <source>
        <dbReference type="PROSITE" id="PS50073"/>
    </source>
</evidence>
<dbReference type="SMART" id="SM01090">
    <property type="entry name" value="Copper-fist"/>
    <property type="match status" value="1"/>
</dbReference>
<keyword evidence="11" id="KW-1185">Reference proteome</keyword>
<protein>
    <recommendedName>
        <fullName evidence="9">Copper-fist domain-containing protein</fullName>
    </recommendedName>
</protein>
<dbReference type="GO" id="GO:0000981">
    <property type="term" value="F:DNA-binding transcription factor activity, RNA polymerase II-specific"/>
    <property type="evidence" value="ECO:0007669"/>
    <property type="project" value="TreeGrafter"/>
</dbReference>
<keyword evidence="3" id="KW-0862">Zinc</keyword>